<evidence type="ECO:0000256" key="1">
    <source>
        <dbReference type="ARBA" id="ARBA00006436"/>
    </source>
</evidence>
<evidence type="ECO:0000259" key="2">
    <source>
        <dbReference type="Pfam" id="PF03981"/>
    </source>
</evidence>
<gene>
    <name evidence="3" type="ORF">D6029_18565</name>
</gene>
<dbReference type="Pfam" id="PF03981">
    <property type="entry name" value="Ubiq_cyt_C_chap"/>
    <property type="match status" value="1"/>
</dbReference>
<organism evidence="3 4">
    <name type="scientific">Buttiauxella izardii</name>
    <dbReference type="NCBI Taxonomy" id="82991"/>
    <lineage>
        <taxon>Bacteria</taxon>
        <taxon>Pseudomonadati</taxon>
        <taxon>Pseudomonadota</taxon>
        <taxon>Gammaproteobacteria</taxon>
        <taxon>Enterobacterales</taxon>
        <taxon>Enterobacteriaceae</taxon>
        <taxon>Buttiauxella</taxon>
    </lineage>
</organism>
<evidence type="ECO:0000313" key="3">
    <source>
        <dbReference type="EMBL" id="RJT19517.1"/>
    </source>
</evidence>
<comment type="caution">
    <text evidence="3">The sequence shown here is derived from an EMBL/GenBank/DDBJ whole genome shotgun (WGS) entry which is preliminary data.</text>
</comment>
<dbReference type="RefSeq" id="WP_120066198.1">
    <property type="nucleotide sequence ID" value="NZ_QZWH01000048.1"/>
</dbReference>
<dbReference type="InterPro" id="IPR021150">
    <property type="entry name" value="Ubiq_cyt_c_chap"/>
</dbReference>
<sequence length="245" mass="27184">MAIYRADPDLHFLSLVDNTDLDLLVSLLIRDPQDGNARVAETLTSTDEYKQHAPDHQRYWPSVAAELQTFGANSLVSLFRGGQGVPYREVLCDACDKMKVNYNKNATTENIELNMLLKVLENSLAKMSEQDLRELAKEMQVEISNPTPQLMLMAVQTAIRSSGFAAYRMTTMLVSILAKSLLGRALPFGAYVMLTRSISLLTGPVGWVLSSAWLAADIAGPAYRVTIPACMLVAWMRQKTQCQSH</sequence>
<protein>
    <submittedName>
        <fullName evidence="3">DUF3944 domain-containing protein</fullName>
    </submittedName>
</protein>
<keyword evidence="4" id="KW-1185">Reference proteome</keyword>
<evidence type="ECO:0000313" key="4">
    <source>
        <dbReference type="Proteomes" id="UP000276295"/>
    </source>
</evidence>
<name>A0A3A5JL48_9ENTR</name>
<reference evidence="3 4" key="1">
    <citation type="submission" date="2018-09" db="EMBL/GenBank/DDBJ databases">
        <title>Draft genome sequence of Buttiauxella izardii CCUG 35510T.</title>
        <authorList>
            <person name="Salva-Serra F."/>
            <person name="Marathe N."/>
            <person name="Moore E."/>
            <person name="Stadler-Svensson L."/>
            <person name="Engstrom-Jakobsson H."/>
        </authorList>
    </citation>
    <scope>NUCLEOTIDE SEQUENCE [LARGE SCALE GENOMIC DNA]</scope>
    <source>
        <strain evidence="3 4">CCUG 35510</strain>
    </source>
</reference>
<accession>A0A3A5JL48</accession>
<comment type="similarity">
    <text evidence="1">Belongs to the UPF0174 family.</text>
</comment>
<dbReference type="OrthoDB" id="9128717at2"/>
<dbReference type="EMBL" id="QZWH01000048">
    <property type="protein sequence ID" value="RJT19517.1"/>
    <property type="molecule type" value="Genomic_DNA"/>
</dbReference>
<dbReference type="AlphaFoldDB" id="A0A3A5JL48"/>
<feature type="domain" description="Ubiquinol-cytochrome c chaperone" evidence="2">
    <location>
        <begin position="57"/>
        <end position="228"/>
    </location>
</feature>
<dbReference type="Proteomes" id="UP000276295">
    <property type="component" value="Unassembled WGS sequence"/>
</dbReference>
<proteinExistence type="inferred from homology"/>